<organism evidence="2 3">
    <name type="scientific">Liparis tanakae</name>
    <name type="common">Tanaka's snailfish</name>
    <dbReference type="NCBI Taxonomy" id="230148"/>
    <lineage>
        <taxon>Eukaryota</taxon>
        <taxon>Metazoa</taxon>
        <taxon>Chordata</taxon>
        <taxon>Craniata</taxon>
        <taxon>Vertebrata</taxon>
        <taxon>Euteleostomi</taxon>
        <taxon>Actinopterygii</taxon>
        <taxon>Neopterygii</taxon>
        <taxon>Teleostei</taxon>
        <taxon>Neoteleostei</taxon>
        <taxon>Acanthomorphata</taxon>
        <taxon>Eupercaria</taxon>
        <taxon>Perciformes</taxon>
        <taxon>Cottioidei</taxon>
        <taxon>Cottales</taxon>
        <taxon>Liparidae</taxon>
        <taxon>Liparis</taxon>
    </lineage>
</organism>
<feature type="compositionally biased region" description="Basic and acidic residues" evidence="1">
    <location>
        <begin position="17"/>
        <end position="51"/>
    </location>
</feature>
<feature type="compositionally biased region" description="Gly residues" evidence="1">
    <location>
        <begin position="71"/>
        <end position="80"/>
    </location>
</feature>
<evidence type="ECO:0000313" key="3">
    <source>
        <dbReference type="Proteomes" id="UP000314294"/>
    </source>
</evidence>
<evidence type="ECO:0000256" key="1">
    <source>
        <dbReference type="SAM" id="MobiDB-lite"/>
    </source>
</evidence>
<dbReference type="Proteomes" id="UP000314294">
    <property type="component" value="Unassembled WGS sequence"/>
</dbReference>
<gene>
    <name evidence="2" type="ORF">EYF80_066015</name>
</gene>
<name>A0A4Z2E5D8_9TELE</name>
<evidence type="ECO:0000313" key="2">
    <source>
        <dbReference type="EMBL" id="TNN23863.1"/>
    </source>
</evidence>
<feature type="compositionally biased region" description="Gly residues" evidence="1">
    <location>
        <begin position="1"/>
        <end position="10"/>
    </location>
</feature>
<feature type="compositionally biased region" description="Basic and acidic residues" evidence="1">
    <location>
        <begin position="84"/>
        <end position="98"/>
    </location>
</feature>
<feature type="region of interest" description="Disordered" evidence="1">
    <location>
        <begin position="1"/>
        <end position="104"/>
    </location>
</feature>
<comment type="caution">
    <text evidence="2">The sequence shown here is derived from an EMBL/GenBank/DDBJ whole genome shotgun (WGS) entry which is preliminary data.</text>
</comment>
<proteinExistence type="predicted"/>
<protein>
    <submittedName>
        <fullName evidence="2">Uncharacterized protein</fullName>
    </submittedName>
</protein>
<keyword evidence="3" id="KW-1185">Reference proteome</keyword>
<sequence>MQGVGPGEGFQPGPEAVGDRKDYRRDVERPDRRGETGLPERVRSREDRVQRLVEGLPQLAGLPGVRQRQEPGGGRHGGGEPAEADSHGQRRAVHEHPARGRPRW</sequence>
<dbReference type="AlphaFoldDB" id="A0A4Z2E5D8"/>
<accession>A0A4Z2E5D8</accession>
<reference evidence="2 3" key="1">
    <citation type="submission" date="2019-03" db="EMBL/GenBank/DDBJ databases">
        <title>First draft genome of Liparis tanakae, snailfish: a comprehensive survey of snailfish specific genes.</title>
        <authorList>
            <person name="Kim W."/>
            <person name="Song I."/>
            <person name="Jeong J.-H."/>
            <person name="Kim D."/>
            <person name="Kim S."/>
            <person name="Ryu S."/>
            <person name="Song J.Y."/>
            <person name="Lee S.K."/>
        </authorList>
    </citation>
    <scope>NUCLEOTIDE SEQUENCE [LARGE SCALE GENOMIC DNA]</scope>
    <source>
        <tissue evidence="2">Muscle</tissue>
    </source>
</reference>
<dbReference type="EMBL" id="SRLO01017107">
    <property type="protein sequence ID" value="TNN23863.1"/>
    <property type="molecule type" value="Genomic_DNA"/>
</dbReference>